<dbReference type="EMBL" id="CAJOBJ010078759">
    <property type="protein sequence ID" value="CAF4491441.1"/>
    <property type="molecule type" value="Genomic_DNA"/>
</dbReference>
<feature type="non-terminal residue" evidence="2">
    <location>
        <position position="1"/>
    </location>
</feature>
<feature type="compositionally biased region" description="Basic and acidic residues" evidence="1">
    <location>
        <begin position="33"/>
        <end position="55"/>
    </location>
</feature>
<sequence>YLEIFNRIGAPSNVDRSVSPRSKPSRRRAVKRAKVDPSDDAKTHGGDDENSKQDEPSNLLDDLEDDEDLDDDDDMEEEEDEEDR</sequence>
<name>A0A8S2XEG1_9BILA</name>
<feature type="non-terminal residue" evidence="2">
    <location>
        <position position="84"/>
    </location>
</feature>
<accession>A0A8S2XEG1</accession>
<organism evidence="2 3">
    <name type="scientific">Rotaria magnacalcarata</name>
    <dbReference type="NCBI Taxonomy" id="392030"/>
    <lineage>
        <taxon>Eukaryota</taxon>
        <taxon>Metazoa</taxon>
        <taxon>Spiralia</taxon>
        <taxon>Gnathifera</taxon>
        <taxon>Rotifera</taxon>
        <taxon>Eurotatoria</taxon>
        <taxon>Bdelloidea</taxon>
        <taxon>Philodinida</taxon>
        <taxon>Philodinidae</taxon>
        <taxon>Rotaria</taxon>
    </lineage>
</organism>
<feature type="region of interest" description="Disordered" evidence="1">
    <location>
        <begin position="1"/>
        <end position="84"/>
    </location>
</feature>
<evidence type="ECO:0000313" key="2">
    <source>
        <dbReference type="EMBL" id="CAF4491441.1"/>
    </source>
</evidence>
<feature type="compositionally biased region" description="Basic residues" evidence="1">
    <location>
        <begin position="23"/>
        <end position="32"/>
    </location>
</feature>
<feature type="compositionally biased region" description="Acidic residues" evidence="1">
    <location>
        <begin position="61"/>
        <end position="84"/>
    </location>
</feature>
<gene>
    <name evidence="2" type="ORF">GIL414_LOCUS34281</name>
</gene>
<reference evidence="2" key="1">
    <citation type="submission" date="2021-02" db="EMBL/GenBank/DDBJ databases">
        <authorList>
            <person name="Nowell W R."/>
        </authorList>
    </citation>
    <scope>NUCLEOTIDE SEQUENCE</scope>
</reference>
<evidence type="ECO:0000313" key="3">
    <source>
        <dbReference type="Proteomes" id="UP000681720"/>
    </source>
</evidence>
<proteinExistence type="predicted"/>
<comment type="caution">
    <text evidence="2">The sequence shown here is derived from an EMBL/GenBank/DDBJ whole genome shotgun (WGS) entry which is preliminary data.</text>
</comment>
<protein>
    <submittedName>
        <fullName evidence="2">Uncharacterized protein</fullName>
    </submittedName>
</protein>
<dbReference type="Proteomes" id="UP000681720">
    <property type="component" value="Unassembled WGS sequence"/>
</dbReference>
<dbReference type="AlphaFoldDB" id="A0A8S2XEG1"/>
<evidence type="ECO:0000256" key="1">
    <source>
        <dbReference type="SAM" id="MobiDB-lite"/>
    </source>
</evidence>